<dbReference type="Gene3D" id="1.20.120.530">
    <property type="entry name" value="GntR ligand-binding domain-like"/>
    <property type="match status" value="1"/>
</dbReference>
<evidence type="ECO:0000256" key="3">
    <source>
        <dbReference type="ARBA" id="ARBA00023163"/>
    </source>
</evidence>
<dbReference type="InterPro" id="IPR000524">
    <property type="entry name" value="Tscrpt_reg_HTH_GntR"/>
</dbReference>
<dbReference type="GO" id="GO:0003700">
    <property type="term" value="F:DNA-binding transcription factor activity"/>
    <property type="evidence" value="ECO:0007669"/>
    <property type="project" value="InterPro"/>
</dbReference>
<dbReference type="Pfam" id="PF00392">
    <property type="entry name" value="GntR"/>
    <property type="match status" value="1"/>
</dbReference>
<gene>
    <name evidence="5" type="ORF">E2636_17205</name>
</gene>
<dbReference type="PANTHER" id="PTHR43537:SF24">
    <property type="entry name" value="GLUCONATE OPERON TRANSCRIPTIONAL REPRESSOR"/>
    <property type="match status" value="1"/>
</dbReference>
<dbReference type="PROSITE" id="PS50949">
    <property type="entry name" value="HTH_GNTR"/>
    <property type="match status" value="1"/>
</dbReference>
<feature type="domain" description="HTH gntR-type" evidence="4">
    <location>
        <begin position="7"/>
        <end position="74"/>
    </location>
</feature>
<dbReference type="RefSeq" id="WP_134211453.1">
    <property type="nucleotide sequence ID" value="NZ_CP038015.1"/>
</dbReference>
<dbReference type="SUPFAM" id="SSF48008">
    <property type="entry name" value="GntR ligand-binding domain-like"/>
    <property type="match status" value="1"/>
</dbReference>
<dbReference type="InterPro" id="IPR036390">
    <property type="entry name" value="WH_DNA-bd_sf"/>
</dbReference>
<sequence length="217" mass="25178">MKNTKKINKRQHAYEVIRSRILDGTYAPGQRLIIDQIVKEVGSSPIPVREAIHQLESDQLIEYKANTGAVVLSLNEEVYKETLEVLAVLEGYTTLLSVSYLTESAFEELEFKNMGMKKALEDFDLEVFSELNREFHAIIYSYCPNQMIVKNMEQIRDRLKNVRKTGFLLYPKRAPQSVKEHDLLIDMLRRKTPATEIENFARQHKLNTLKAFNQKEG</sequence>
<dbReference type="InterPro" id="IPR011711">
    <property type="entry name" value="GntR_C"/>
</dbReference>
<keyword evidence="3" id="KW-0804">Transcription</keyword>
<keyword evidence="2" id="KW-0238">DNA-binding</keyword>
<name>A0A4P7A3X0_9BACL</name>
<dbReference type="InterPro" id="IPR008920">
    <property type="entry name" value="TF_FadR/GntR_C"/>
</dbReference>
<dbReference type="Gene3D" id="1.10.10.10">
    <property type="entry name" value="Winged helix-like DNA-binding domain superfamily/Winged helix DNA-binding domain"/>
    <property type="match status" value="1"/>
</dbReference>
<reference evidence="5 6" key="1">
    <citation type="submission" date="2019-03" db="EMBL/GenBank/DDBJ databases">
        <title>Complete genome sequence of Paenisporosarcina antarctica CGMCC 1.6503T.</title>
        <authorList>
            <person name="Rong J.-C."/>
            <person name="Chi N.-Y."/>
            <person name="Zhang Q.-F."/>
        </authorList>
    </citation>
    <scope>NUCLEOTIDE SEQUENCE [LARGE SCALE GENOMIC DNA]</scope>
    <source>
        <strain evidence="5 6">CGMCC 1.6503</strain>
    </source>
</reference>
<dbReference type="CDD" id="cd07377">
    <property type="entry name" value="WHTH_GntR"/>
    <property type="match status" value="1"/>
</dbReference>
<proteinExistence type="predicted"/>
<evidence type="ECO:0000256" key="1">
    <source>
        <dbReference type="ARBA" id="ARBA00023015"/>
    </source>
</evidence>
<dbReference type="GO" id="GO:0003677">
    <property type="term" value="F:DNA binding"/>
    <property type="evidence" value="ECO:0007669"/>
    <property type="project" value="UniProtKB-KW"/>
</dbReference>
<dbReference type="Proteomes" id="UP000294292">
    <property type="component" value="Chromosome"/>
</dbReference>
<keyword evidence="1" id="KW-0805">Transcription regulation</keyword>
<protein>
    <submittedName>
        <fullName evidence="5">GntR family transcriptional regulator</fullName>
    </submittedName>
</protein>
<dbReference type="OrthoDB" id="114741at2"/>
<evidence type="ECO:0000313" key="6">
    <source>
        <dbReference type="Proteomes" id="UP000294292"/>
    </source>
</evidence>
<dbReference type="SUPFAM" id="SSF46785">
    <property type="entry name" value="Winged helix' DNA-binding domain"/>
    <property type="match status" value="1"/>
</dbReference>
<evidence type="ECO:0000256" key="2">
    <source>
        <dbReference type="ARBA" id="ARBA00023125"/>
    </source>
</evidence>
<dbReference type="EMBL" id="CP038015">
    <property type="protein sequence ID" value="QBP42766.1"/>
    <property type="molecule type" value="Genomic_DNA"/>
</dbReference>
<accession>A0A4P7A3X0</accession>
<dbReference type="KEGG" id="panc:E2636_17205"/>
<organism evidence="5 6">
    <name type="scientific">Paenisporosarcina antarctica</name>
    <dbReference type="NCBI Taxonomy" id="417367"/>
    <lineage>
        <taxon>Bacteria</taxon>
        <taxon>Bacillati</taxon>
        <taxon>Bacillota</taxon>
        <taxon>Bacilli</taxon>
        <taxon>Bacillales</taxon>
        <taxon>Caryophanaceae</taxon>
        <taxon>Paenisporosarcina</taxon>
    </lineage>
</organism>
<keyword evidence="6" id="KW-1185">Reference proteome</keyword>
<evidence type="ECO:0000313" key="5">
    <source>
        <dbReference type="EMBL" id="QBP42766.1"/>
    </source>
</evidence>
<dbReference type="AlphaFoldDB" id="A0A4P7A3X0"/>
<evidence type="ECO:0000259" key="4">
    <source>
        <dbReference type="PROSITE" id="PS50949"/>
    </source>
</evidence>
<dbReference type="Pfam" id="PF07729">
    <property type="entry name" value="FCD"/>
    <property type="match status" value="1"/>
</dbReference>
<dbReference type="PANTHER" id="PTHR43537">
    <property type="entry name" value="TRANSCRIPTIONAL REGULATOR, GNTR FAMILY"/>
    <property type="match status" value="1"/>
</dbReference>
<dbReference type="SMART" id="SM00345">
    <property type="entry name" value="HTH_GNTR"/>
    <property type="match status" value="1"/>
</dbReference>
<dbReference type="InterPro" id="IPR036388">
    <property type="entry name" value="WH-like_DNA-bd_sf"/>
</dbReference>